<evidence type="ECO:0000313" key="7">
    <source>
        <dbReference type="EMBL" id="KAB1227549.1"/>
    </source>
</evidence>
<organism evidence="7 8">
    <name type="scientific">Morella rubra</name>
    <name type="common">Chinese bayberry</name>
    <dbReference type="NCBI Taxonomy" id="262757"/>
    <lineage>
        <taxon>Eukaryota</taxon>
        <taxon>Viridiplantae</taxon>
        <taxon>Streptophyta</taxon>
        <taxon>Embryophyta</taxon>
        <taxon>Tracheophyta</taxon>
        <taxon>Spermatophyta</taxon>
        <taxon>Magnoliopsida</taxon>
        <taxon>eudicotyledons</taxon>
        <taxon>Gunneridae</taxon>
        <taxon>Pentapetalae</taxon>
        <taxon>rosids</taxon>
        <taxon>fabids</taxon>
        <taxon>Fagales</taxon>
        <taxon>Myricaceae</taxon>
        <taxon>Morella</taxon>
    </lineage>
</organism>
<name>A0A6A1WQI9_9ROSI</name>
<dbReference type="EMBL" id="RXIC02000019">
    <property type="protein sequence ID" value="KAB1227549.1"/>
    <property type="molecule type" value="Genomic_DNA"/>
</dbReference>
<dbReference type="Pfam" id="PF05938">
    <property type="entry name" value="Self-incomp_S1"/>
    <property type="match status" value="1"/>
</dbReference>
<accession>A0A6A1WQI9</accession>
<protein>
    <recommendedName>
        <fullName evidence="6">S-protein homolog</fullName>
    </recommendedName>
</protein>
<dbReference type="AlphaFoldDB" id="A0A6A1WQI9"/>
<proteinExistence type="inferred from homology"/>
<dbReference type="GO" id="GO:0005576">
    <property type="term" value="C:extracellular region"/>
    <property type="evidence" value="ECO:0007669"/>
    <property type="project" value="UniProtKB-SubCell"/>
</dbReference>
<gene>
    <name evidence="7" type="ORF">CJ030_MR1G019991</name>
</gene>
<evidence type="ECO:0000256" key="5">
    <source>
        <dbReference type="ARBA" id="ARBA00022729"/>
    </source>
</evidence>
<evidence type="ECO:0000256" key="2">
    <source>
        <dbReference type="ARBA" id="ARBA00005581"/>
    </source>
</evidence>
<keyword evidence="8" id="KW-1185">Reference proteome</keyword>
<evidence type="ECO:0000256" key="6">
    <source>
        <dbReference type="RuleBase" id="RU367044"/>
    </source>
</evidence>
<evidence type="ECO:0000256" key="4">
    <source>
        <dbReference type="ARBA" id="ARBA00022525"/>
    </source>
</evidence>
<dbReference type="GO" id="GO:0060320">
    <property type="term" value="P:rejection of self pollen"/>
    <property type="evidence" value="ECO:0007669"/>
    <property type="project" value="UniProtKB-KW"/>
</dbReference>
<feature type="signal peptide" evidence="6">
    <location>
        <begin position="1"/>
        <end position="29"/>
    </location>
</feature>
<comment type="caution">
    <text evidence="7">The sequence shown here is derived from an EMBL/GenBank/DDBJ whole genome shotgun (WGS) entry which is preliminary data.</text>
</comment>
<sequence>MRTFDRNSFSLLVFHALLITTAFSMGAKAVHIDIYNDFGQGVTLTIHCRYNGADLGARTLPYPKAVGFDIDEKARGAKLSCSFQWPGASHSYNIYIAGWDRCHPCKWMARKSGPCLEATLFGDGGIDEQCHNWD</sequence>
<evidence type="ECO:0000256" key="3">
    <source>
        <dbReference type="ARBA" id="ARBA00022471"/>
    </source>
</evidence>
<feature type="chain" id="PRO_5025707323" description="S-protein homolog" evidence="6">
    <location>
        <begin position="30"/>
        <end position="134"/>
    </location>
</feature>
<dbReference type="PANTHER" id="PTHR31232:SF149">
    <property type="entry name" value="S-PROTEIN HOMOLOG"/>
    <property type="match status" value="1"/>
</dbReference>
<evidence type="ECO:0000313" key="8">
    <source>
        <dbReference type="Proteomes" id="UP000516437"/>
    </source>
</evidence>
<comment type="subcellular location">
    <subcellularLocation>
        <location evidence="1 6">Secreted</location>
    </subcellularLocation>
</comment>
<dbReference type="PANTHER" id="PTHR31232">
    <property type="match status" value="1"/>
</dbReference>
<reference evidence="7 8" key="1">
    <citation type="journal article" date="2019" name="Plant Biotechnol. J.">
        <title>The red bayberry genome and genetic basis of sex determination.</title>
        <authorList>
            <person name="Jia H.M."/>
            <person name="Jia H.J."/>
            <person name="Cai Q.L."/>
            <person name="Wang Y."/>
            <person name="Zhao H.B."/>
            <person name="Yang W.F."/>
            <person name="Wang G.Y."/>
            <person name="Li Y.H."/>
            <person name="Zhan D.L."/>
            <person name="Shen Y.T."/>
            <person name="Niu Q.F."/>
            <person name="Chang L."/>
            <person name="Qiu J."/>
            <person name="Zhao L."/>
            <person name="Xie H.B."/>
            <person name="Fu W.Y."/>
            <person name="Jin J."/>
            <person name="Li X.W."/>
            <person name="Jiao Y."/>
            <person name="Zhou C.C."/>
            <person name="Tu T."/>
            <person name="Chai C.Y."/>
            <person name="Gao J.L."/>
            <person name="Fan L.J."/>
            <person name="van de Weg E."/>
            <person name="Wang J.Y."/>
            <person name="Gao Z.S."/>
        </authorList>
    </citation>
    <scope>NUCLEOTIDE SEQUENCE [LARGE SCALE GENOMIC DNA]</scope>
    <source>
        <tissue evidence="7">Leaves</tissue>
    </source>
</reference>
<dbReference type="InterPro" id="IPR010264">
    <property type="entry name" value="Self-incomp_S1"/>
</dbReference>
<dbReference type="Proteomes" id="UP000516437">
    <property type="component" value="Chromosome 1"/>
</dbReference>
<keyword evidence="4 6" id="KW-0964">Secreted</keyword>
<comment type="similarity">
    <text evidence="2 6">Belongs to the plant self-incompatibility (S1) protein family.</text>
</comment>
<dbReference type="OrthoDB" id="1741532at2759"/>
<evidence type="ECO:0000256" key="1">
    <source>
        <dbReference type="ARBA" id="ARBA00004613"/>
    </source>
</evidence>
<keyword evidence="3 6" id="KW-0713">Self-incompatibility</keyword>
<keyword evidence="5 6" id="KW-0732">Signal</keyword>